<evidence type="ECO:0000259" key="2">
    <source>
        <dbReference type="Pfam" id="PF13767"/>
    </source>
</evidence>
<dbReference type="Pfam" id="PF13767">
    <property type="entry name" value="DUF4168"/>
    <property type="match status" value="1"/>
</dbReference>
<evidence type="ECO:0000313" key="3">
    <source>
        <dbReference type="EMBL" id="SHI54157.1"/>
    </source>
</evidence>
<name>A0A1M6BZI4_9FLAO</name>
<dbReference type="AlphaFoldDB" id="A0A1M6BZI4"/>
<sequence>MLKSVKVNLVLLLTVVCASISGVNAQIQAPAQNVATDVSEQELSNFADAYQAIQVENQKIQEKMEAMIEESGLNVEKFQKIQNSKMNPDAEVEATEEELTAHQTVMTKIQAMQPELQSQMETVIKNKGLSLERYQEVASAIQADASLQQKLQAIIMKQQTGGSEG</sequence>
<feature type="domain" description="DUF4168" evidence="2">
    <location>
        <begin position="39"/>
        <end position="150"/>
    </location>
</feature>
<protein>
    <recommendedName>
        <fullName evidence="2">DUF4168 domain-containing protein</fullName>
    </recommendedName>
</protein>
<keyword evidence="4" id="KW-1185">Reference proteome</keyword>
<dbReference type="InterPro" id="IPR025433">
    <property type="entry name" value="DUF4168"/>
</dbReference>
<reference evidence="3 4" key="1">
    <citation type="submission" date="2016-11" db="EMBL/GenBank/DDBJ databases">
        <authorList>
            <person name="Jaros S."/>
            <person name="Januszkiewicz K."/>
            <person name="Wedrychowicz H."/>
        </authorList>
    </citation>
    <scope>NUCLEOTIDE SEQUENCE [LARGE SCALE GENOMIC DNA]</scope>
    <source>
        <strain evidence="3 4">DSM 21425</strain>
    </source>
</reference>
<proteinExistence type="predicted"/>
<feature type="signal peptide" evidence="1">
    <location>
        <begin position="1"/>
        <end position="25"/>
    </location>
</feature>
<evidence type="ECO:0000256" key="1">
    <source>
        <dbReference type="SAM" id="SignalP"/>
    </source>
</evidence>
<accession>A0A1M6BZI4</accession>
<dbReference type="STRING" id="579105.SAMN04488096_102294"/>
<organism evidence="3 4">
    <name type="scientific">Mesonia phycicola</name>
    <dbReference type="NCBI Taxonomy" id="579105"/>
    <lineage>
        <taxon>Bacteria</taxon>
        <taxon>Pseudomonadati</taxon>
        <taxon>Bacteroidota</taxon>
        <taxon>Flavobacteriia</taxon>
        <taxon>Flavobacteriales</taxon>
        <taxon>Flavobacteriaceae</taxon>
        <taxon>Mesonia</taxon>
    </lineage>
</organism>
<keyword evidence="1" id="KW-0732">Signal</keyword>
<dbReference type="Proteomes" id="UP000184225">
    <property type="component" value="Unassembled WGS sequence"/>
</dbReference>
<dbReference type="RefSeq" id="WP_073148565.1">
    <property type="nucleotide sequence ID" value="NZ_FQYY01000002.1"/>
</dbReference>
<evidence type="ECO:0000313" key="4">
    <source>
        <dbReference type="Proteomes" id="UP000184225"/>
    </source>
</evidence>
<dbReference type="OrthoDB" id="1467687at2"/>
<gene>
    <name evidence="3" type="ORF">SAMN04488096_102294</name>
</gene>
<feature type="chain" id="PRO_5012635594" description="DUF4168 domain-containing protein" evidence="1">
    <location>
        <begin position="26"/>
        <end position="165"/>
    </location>
</feature>
<dbReference type="EMBL" id="FQYY01000002">
    <property type="protein sequence ID" value="SHI54157.1"/>
    <property type="molecule type" value="Genomic_DNA"/>
</dbReference>